<accession>A0AAE0FV41</accession>
<evidence type="ECO:0000313" key="1">
    <source>
        <dbReference type="EMBL" id="KAK3266383.1"/>
    </source>
</evidence>
<protein>
    <submittedName>
        <fullName evidence="1">Uncharacterized protein</fullName>
    </submittedName>
</protein>
<organism evidence="1 2">
    <name type="scientific">Cymbomonas tetramitiformis</name>
    <dbReference type="NCBI Taxonomy" id="36881"/>
    <lineage>
        <taxon>Eukaryota</taxon>
        <taxon>Viridiplantae</taxon>
        <taxon>Chlorophyta</taxon>
        <taxon>Pyramimonadophyceae</taxon>
        <taxon>Pyramimonadales</taxon>
        <taxon>Pyramimonadaceae</taxon>
        <taxon>Cymbomonas</taxon>
    </lineage>
</organism>
<keyword evidence="2" id="KW-1185">Reference proteome</keyword>
<dbReference type="Proteomes" id="UP001190700">
    <property type="component" value="Unassembled WGS sequence"/>
</dbReference>
<name>A0AAE0FV41_9CHLO</name>
<sequence length="98" mass="10740">MAKHVCAPVELSAGVQHALSLCYIFQQAADVRRRGRLRLLRRLRITSEDIDGSDDEDLDEIREFKKQVESAAAGRGVSFTHASFGPQPVAEPPAAVLP</sequence>
<gene>
    <name evidence="1" type="ORF">CYMTET_24989</name>
</gene>
<proteinExistence type="predicted"/>
<comment type="caution">
    <text evidence="1">The sequence shown here is derived from an EMBL/GenBank/DDBJ whole genome shotgun (WGS) entry which is preliminary data.</text>
</comment>
<dbReference type="AlphaFoldDB" id="A0AAE0FV41"/>
<dbReference type="EMBL" id="LGRX02013159">
    <property type="protein sequence ID" value="KAK3266383.1"/>
    <property type="molecule type" value="Genomic_DNA"/>
</dbReference>
<reference evidence="1 2" key="1">
    <citation type="journal article" date="2015" name="Genome Biol. Evol.">
        <title>Comparative Genomics of a Bacterivorous Green Alga Reveals Evolutionary Causalities and Consequences of Phago-Mixotrophic Mode of Nutrition.</title>
        <authorList>
            <person name="Burns J.A."/>
            <person name="Paasch A."/>
            <person name="Narechania A."/>
            <person name="Kim E."/>
        </authorList>
    </citation>
    <scope>NUCLEOTIDE SEQUENCE [LARGE SCALE GENOMIC DNA]</scope>
    <source>
        <strain evidence="1 2">PLY_AMNH</strain>
    </source>
</reference>
<evidence type="ECO:0000313" key="2">
    <source>
        <dbReference type="Proteomes" id="UP001190700"/>
    </source>
</evidence>